<comment type="caution">
    <text evidence="9">The sequence shown here is derived from an EMBL/GenBank/DDBJ whole genome shotgun (WGS) entry which is preliminary data.</text>
</comment>
<name>A0ABU8SMK2_9LACO</name>
<organism evidence="9 10">
    <name type="scientific">Nicoliella lavandulae</name>
    <dbReference type="NCBI Taxonomy" id="3082954"/>
    <lineage>
        <taxon>Bacteria</taxon>
        <taxon>Bacillati</taxon>
        <taxon>Bacillota</taxon>
        <taxon>Bacilli</taxon>
        <taxon>Lactobacillales</taxon>
        <taxon>Lactobacillaceae</taxon>
        <taxon>Nicoliella</taxon>
    </lineage>
</organism>
<feature type="binding site" evidence="7">
    <location>
        <position position="337"/>
    </location>
    <ligand>
        <name>phosphoenolpyruvate</name>
        <dbReference type="ChEBI" id="CHEBI:58702"/>
    </ligand>
</feature>
<dbReference type="InterPro" id="IPR006264">
    <property type="entry name" value="EPSP_synthase"/>
</dbReference>
<dbReference type="EMBL" id="JAWMWH010000003">
    <property type="protein sequence ID" value="MEJ6401114.1"/>
    <property type="molecule type" value="Genomic_DNA"/>
</dbReference>
<comment type="similarity">
    <text evidence="2 7">Belongs to the EPSP synthase family.</text>
</comment>
<feature type="binding site" evidence="7">
    <location>
        <position position="158"/>
    </location>
    <ligand>
        <name>3-phosphoshikimate</name>
        <dbReference type="ChEBI" id="CHEBI:145989"/>
    </ligand>
</feature>
<evidence type="ECO:0000313" key="10">
    <source>
        <dbReference type="Proteomes" id="UP001370590"/>
    </source>
</evidence>
<feature type="domain" description="Enolpyruvate transferase" evidence="8">
    <location>
        <begin position="3"/>
        <end position="415"/>
    </location>
</feature>
<feature type="binding site" evidence="7">
    <location>
        <position position="381"/>
    </location>
    <ligand>
        <name>phosphoenolpyruvate</name>
        <dbReference type="ChEBI" id="CHEBI:58702"/>
    </ligand>
</feature>
<comment type="pathway">
    <text evidence="1 7">Metabolic intermediate biosynthesis; chorismate biosynthesis; chorismate from D-erythrose 4-phosphate and phosphoenolpyruvate: step 6/7.</text>
</comment>
<dbReference type="NCBIfam" id="TIGR01356">
    <property type="entry name" value="aroA"/>
    <property type="match status" value="1"/>
</dbReference>
<evidence type="ECO:0000313" key="9">
    <source>
        <dbReference type="EMBL" id="MEJ6401114.1"/>
    </source>
</evidence>
<feature type="binding site" evidence="7">
    <location>
        <position position="20"/>
    </location>
    <ligand>
        <name>3-phosphoshikimate</name>
        <dbReference type="ChEBI" id="CHEBI:145989"/>
    </ligand>
</feature>
<comment type="subunit">
    <text evidence="7">Monomer.</text>
</comment>
<dbReference type="Pfam" id="PF00275">
    <property type="entry name" value="EPSP_synthase"/>
    <property type="match status" value="1"/>
</dbReference>
<accession>A0ABU8SMK2</accession>
<proteinExistence type="inferred from homology"/>
<evidence type="ECO:0000256" key="7">
    <source>
        <dbReference type="HAMAP-Rule" id="MF_00210"/>
    </source>
</evidence>
<comment type="function">
    <text evidence="7">Catalyzes the transfer of the enolpyruvyl moiety of phosphoenolpyruvate (PEP) to the 5-hydroxyl of shikimate-3-phosphate (S3P) to produce enolpyruvyl shikimate-3-phosphate and inorganic phosphate.</text>
</comment>
<feature type="binding site" evidence="7">
    <location>
        <position position="87"/>
    </location>
    <ligand>
        <name>phosphoenolpyruvate</name>
        <dbReference type="ChEBI" id="CHEBI:58702"/>
    </ligand>
</feature>
<keyword evidence="4 7" id="KW-0808">Transferase</keyword>
<keyword evidence="3 7" id="KW-0028">Amino-acid biosynthesis</keyword>
<feature type="binding site" evidence="7">
    <location>
        <position position="15"/>
    </location>
    <ligand>
        <name>phosphoenolpyruvate</name>
        <dbReference type="ChEBI" id="CHEBI:58702"/>
    </ligand>
</feature>
<evidence type="ECO:0000259" key="8">
    <source>
        <dbReference type="Pfam" id="PF00275"/>
    </source>
</evidence>
<dbReference type="InterPro" id="IPR001986">
    <property type="entry name" value="Enolpyruvate_Tfrase_dom"/>
</dbReference>
<keyword evidence="5 7" id="KW-0057">Aromatic amino acid biosynthesis</keyword>
<dbReference type="PIRSF" id="PIRSF000505">
    <property type="entry name" value="EPSPS"/>
    <property type="match status" value="1"/>
</dbReference>
<feature type="binding site" evidence="7">
    <location>
        <position position="115"/>
    </location>
    <ligand>
        <name>phosphoenolpyruvate</name>
        <dbReference type="ChEBI" id="CHEBI:58702"/>
    </ligand>
</feature>
<feature type="binding site" evidence="7">
    <location>
        <position position="15"/>
    </location>
    <ligand>
        <name>3-phosphoshikimate</name>
        <dbReference type="ChEBI" id="CHEBI:145989"/>
    </ligand>
</feature>
<dbReference type="InterPro" id="IPR013792">
    <property type="entry name" value="RNA3'P_cycl/enolpyr_Trfase_a/b"/>
</dbReference>
<evidence type="ECO:0000256" key="2">
    <source>
        <dbReference type="ARBA" id="ARBA00009948"/>
    </source>
</evidence>
<dbReference type="PROSITE" id="PS00885">
    <property type="entry name" value="EPSP_SYNTHASE_2"/>
    <property type="match status" value="1"/>
</dbReference>
<comment type="subcellular location">
    <subcellularLocation>
        <location evidence="7">Cytoplasm</location>
    </subcellularLocation>
</comment>
<keyword evidence="10" id="KW-1185">Reference proteome</keyword>
<dbReference type="InterPro" id="IPR036968">
    <property type="entry name" value="Enolpyruvate_Tfrase_sf"/>
</dbReference>
<dbReference type="EC" id="2.5.1.19" evidence="7"/>
<evidence type="ECO:0000256" key="1">
    <source>
        <dbReference type="ARBA" id="ARBA00004811"/>
    </source>
</evidence>
<evidence type="ECO:0000256" key="6">
    <source>
        <dbReference type="ARBA" id="ARBA00044633"/>
    </source>
</evidence>
<dbReference type="Proteomes" id="UP001370590">
    <property type="component" value="Unassembled WGS sequence"/>
</dbReference>
<feature type="binding site" evidence="7">
    <location>
        <position position="16"/>
    </location>
    <ligand>
        <name>3-phosphoshikimate</name>
        <dbReference type="ChEBI" id="CHEBI:145989"/>
    </ligand>
</feature>
<dbReference type="PANTHER" id="PTHR21090">
    <property type="entry name" value="AROM/DEHYDROQUINATE SYNTHASE"/>
    <property type="match status" value="1"/>
</dbReference>
<comment type="catalytic activity">
    <reaction evidence="6">
        <text>3-phosphoshikimate + phosphoenolpyruvate = 5-O-(1-carboxyvinyl)-3-phosphoshikimate + phosphate</text>
        <dbReference type="Rhea" id="RHEA:21256"/>
        <dbReference type="ChEBI" id="CHEBI:43474"/>
        <dbReference type="ChEBI" id="CHEBI:57701"/>
        <dbReference type="ChEBI" id="CHEBI:58702"/>
        <dbReference type="ChEBI" id="CHEBI:145989"/>
        <dbReference type="EC" id="2.5.1.19"/>
    </reaction>
    <physiologicalReaction direction="left-to-right" evidence="6">
        <dbReference type="Rhea" id="RHEA:21257"/>
    </physiologicalReaction>
</comment>
<evidence type="ECO:0000256" key="3">
    <source>
        <dbReference type="ARBA" id="ARBA00022605"/>
    </source>
</evidence>
<feature type="binding site" evidence="7">
    <location>
        <position position="160"/>
    </location>
    <ligand>
        <name>3-phosphoshikimate</name>
        <dbReference type="ChEBI" id="CHEBI:145989"/>
    </ligand>
</feature>
<dbReference type="HAMAP" id="MF_00210">
    <property type="entry name" value="EPSP_synth"/>
    <property type="match status" value="1"/>
</dbReference>
<feature type="binding site" evidence="7">
    <location>
        <position position="160"/>
    </location>
    <ligand>
        <name>phosphoenolpyruvate</name>
        <dbReference type="ChEBI" id="CHEBI:58702"/>
    </ligand>
</feature>
<dbReference type="InterPro" id="IPR023193">
    <property type="entry name" value="EPSP_synthase_CS"/>
</dbReference>
<gene>
    <name evidence="7 9" type="primary">aroA</name>
    <name evidence="9" type="ORF">R4146_08160</name>
</gene>
<feature type="binding site" evidence="7">
    <location>
        <position position="306"/>
    </location>
    <ligand>
        <name>3-phosphoshikimate</name>
        <dbReference type="ChEBI" id="CHEBI:145989"/>
    </ligand>
</feature>
<evidence type="ECO:0000256" key="5">
    <source>
        <dbReference type="ARBA" id="ARBA00023141"/>
    </source>
</evidence>
<dbReference type="RefSeq" id="WP_339960960.1">
    <property type="nucleotide sequence ID" value="NZ_JAWMWH010000003.1"/>
</dbReference>
<evidence type="ECO:0000256" key="4">
    <source>
        <dbReference type="ARBA" id="ARBA00022679"/>
    </source>
</evidence>
<comment type="caution">
    <text evidence="7">Lacks conserved residue(s) required for the propagation of feature annotation.</text>
</comment>
<dbReference type="PROSITE" id="PS00104">
    <property type="entry name" value="EPSP_SYNTHASE_1"/>
    <property type="match status" value="1"/>
</dbReference>
<sequence>MQSALIGTIAVPGDKSISHRSIMFGAISNGETVINNFLESADCLTTMNAFRQLGVKIETVDNQVHVHGKGIDHLVAPSEPLNMGNSGTTTRLISGILASRPFETTLVGDASLSKRPMQRIIEPLTQMGAHFQSTDGHLPLTITGGQLTGIDYHMPIASAQVKSAIILAALSANQPTTIVEDTKSRDHTEAMLAQFSPQSITVHGNQIIIQPHHPLVGQTINVPGDISSAAFFLVAAAIIPESNITITNVGINPTRTGILSVLKRAGANINLTNQSQTGELSADISITATPLKPFTITAAEIPGLVDEVPLLALLAARANGISRITGAQELRLKESDRIKAITTEFKKLGIAIEELPDGFVIDGREPWHVVDPHLDSYHDHRIAMTLKIAALLVKTPVTINDEECINISYPTFNTDLAKLRS</sequence>
<dbReference type="GO" id="GO:0003866">
    <property type="term" value="F:3-phosphoshikimate 1-carboxyvinyltransferase activity"/>
    <property type="evidence" value="ECO:0007669"/>
    <property type="project" value="UniProtKB-EC"/>
</dbReference>
<reference evidence="9 10" key="1">
    <citation type="submission" date="2023-10" db="EMBL/GenBank/DDBJ databases">
        <title>Nicoliella lavandulae sp. nov. isolated from Lavandula angustifolia flowers.</title>
        <authorList>
            <person name="Alcantara C."/>
            <person name="Zuniga M."/>
            <person name="Landete J.M."/>
            <person name="Monedero V."/>
        </authorList>
    </citation>
    <scope>NUCLEOTIDE SEQUENCE [LARGE SCALE GENOMIC DNA]</scope>
    <source>
        <strain evidence="9 10">Es01</strain>
    </source>
</reference>
<dbReference type="PANTHER" id="PTHR21090:SF5">
    <property type="entry name" value="PENTAFUNCTIONAL AROM POLYPEPTIDE"/>
    <property type="match status" value="1"/>
</dbReference>
<dbReference type="Gene3D" id="3.65.10.10">
    <property type="entry name" value="Enolpyruvate transferase domain"/>
    <property type="match status" value="2"/>
</dbReference>
<dbReference type="CDD" id="cd01556">
    <property type="entry name" value="EPSP_synthase"/>
    <property type="match status" value="1"/>
</dbReference>
<keyword evidence="7" id="KW-0963">Cytoplasm</keyword>
<protein>
    <recommendedName>
        <fullName evidence="7">3-phosphoshikimate 1-carboxyvinyltransferase</fullName>
        <ecNumber evidence="7">2.5.1.19</ecNumber>
    </recommendedName>
    <alternativeName>
        <fullName evidence="7">5-enolpyruvylshikimate-3-phosphate synthase</fullName>
        <shortName evidence="7">EPSP synthase</shortName>
        <shortName evidence="7">EPSPS</shortName>
    </alternativeName>
</protein>
<dbReference type="SUPFAM" id="SSF55205">
    <property type="entry name" value="EPT/RTPC-like"/>
    <property type="match status" value="1"/>
</dbReference>
<feature type="binding site" evidence="7">
    <location>
        <position position="333"/>
    </location>
    <ligand>
        <name>3-phosphoshikimate</name>
        <dbReference type="ChEBI" id="CHEBI:145989"/>
    </ligand>
</feature>
<feature type="active site" description="Proton acceptor" evidence="7">
    <location>
        <position position="306"/>
    </location>
</feature>